<proteinExistence type="predicted"/>
<keyword evidence="1" id="KW-0597">Phosphoprotein</keyword>
<organism evidence="3">
    <name type="scientific">marine metagenome</name>
    <dbReference type="NCBI Taxonomy" id="408172"/>
    <lineage>
        <taxon>unclassified sequences</taxon>
        <taxon>metagenomes</taxon>
        <taxon>ecological metagenomes</taxon>
    </lineage>
</organism>
<dbReference type="CDD" id="cd00156">
    <property type="entry name" value="REC"/>
    <property type="match status" value="1"/>
</dbReference>
<evidence type="ECO:0000313" key="3">
    <source>
        <dbReference type="EMBL" id="SVB08652.1"/>
    </source>
</evidence>
<dbReference type="InterPro" id="IPR011006">
    <property type="entry name" value="CheY-like_superfamily"/>
</dbReference>
<dbReference type="SMART" id="SM00448">
    <property type="entry name" value="REC"/>
    <property type="match status" value="1"/>
</dbReference>
<dbReference type="PROSITE" id="PS50110">
    <property type="entry name" value="RESPONSE_REGULATORY"/>
    <property type="match status" value="1"/>
</dbReference>
<dbReference type="SUPFAM" id="SSF52172">
    <property type="entry name" value="CheY-like"/>
    <property type="match status" value="1"/>
</dbReference>
<evidence type="ECO:0000256" key="1">
    <source>
        <dbReference type="ARBA" id="ARBA00022553"/>
    </source>
</evidence>
<dbReference type="PANTHER" id="PTHR44591">
    <property type="entry name" value="STRESS RESPONSE REGULATOR PROTEIN 1"/>
    <property type="match status" value="1"/>
</dbReference>
<dbReference type="Gene3D" id="3.40.50.2300">
    <property type="match status" value="1"/>
</dbReference>
<dbReference type="Pfam" id="PF00072">
    <property type="entry name" value="Response_reg"/>
    <property type="match status" value="1"/>
</dbReference>
<dbReference type="EMBL" id="UINC01028158">
    <property type="protein sequence ID" value="SVB08652.1"/>
    <property type="molecule type" value="Genomic_DNA"/>
</dbReference>
<dbReference type="PANTHER" id="PTHR44591:SF19">
    <property type="entry name" value="TWO-COMPONENT RESPONSE REGULATOR-RELATED"/>
    <property type="match status" value="1"/>
</dbReference>
<dbReference type="InterPro" id="IPR050595">
    <property type="entry name" value="Bact_response_regulator"/>
</dbReference>
<name>A0A382B5V2_9ZZZZ</name>
<dbReference type="GO" id="GO:0000160">
    <property type="term" value="P:phosphorelay signal transduction system"/>
    <property type="evidence" value="ECO:0007669"/>
    <property type="project" value="InterPro"/>
</dbReference>
<reference evidence="3" key="1">
    <citation type="submission" date="2018-05" db="EMBL/GenBank/DDBJ databases">
        <authorList>
            <person name="Lanie J.A."/>
            <person name="Ng W.-L."/>
            <person name="Kazmierczak K.M."/>
            <person name="Andrzejewski T.M."/>
            <person name="Davidsen T.M."/>
            <person name="Wayne K.J."/>
            <person name="Tettelin H."/>
            <person name="Glass J.I."/>
            <person name="Rusch D."/>
            <person name="Podicherti R."/>
            <person name="Tsui H.-C.T."/>
            <person name="Winkler M.E."/>
        </authorList>
    </citation>
    <scope>NUCLEOTIDE SEQUENCE</scope>
</reference>
<evidence type="ECO:0000259" key="2">
    <source>
        <dbReference type="PROSITE" id="PS50110"/>
    </source>
</evidence>
<accession>A0A382B5V2</accession>
<feature type="domain" description="Response regulatory" evidence="2">
    <location>
        <begin position="2"/>
        <end position="117"/>
    </location>
</feature>
<dbReference type="InterPro" id="IPR001789">
    <property type="entry name" value="Sig_transdc_resp-reg_receiver"/>
</dbReference>
<dbReference type="AlphaFoldDB" id="A0A382B5V2"/>
<sequence>MKILAVDDDHAVRVSLNVMFRKWSDVVLEVAEEAQSAMEMLSKEEYLMMFCDVDMPGMDGLELLDIVREEYPTMPVVMLTGNQDITTPIKAFQSGAMDYLQKPMRTAIVRETIDKAFEIVEKEEKERTGISDVEGFKKMVENFSPDKMGLAESGVKTAEFSKLVNMLQEKLIHPSKLGKIHNLFLLTKSGIVISNLTTKDVESSDVDIMGGMFSAVKDFMEDAVSSDSDSSLNDIQFGDFHIKFGAGAYTDLAVVYVGSLGQDAEDAVTDALIAFELENMNVLEDWNGDKSLLKNADEGLENLFAKIDKSKDA</sequence>
<gene>
    <name evidence="3" type="ORF">METZ01_LOCUS161506</name>
</gene>
<protein>
    <recommendedName>
        <fullName evidence="2">Response regulatory domain-containing protein</fullName>
    </recommendedName>
</protein>